<dbReference type="RefSeq" id="WP_174138531.1">
    <property type="nucleotide sequence ID" value="NZ_JABUFE010000006.1"/>
</dbReference>
<dbReference type="Proteomes" id="UP000777935">
    <property type="component" value="Unassembled WGS sequence"/>
</dbReference>
<sequence length="132" mass="14916">MSVQHHKFESDASLLKTVDLAHLSGSIAIELQTLLQTVGQLEVVLIERMPPTDDLCIETMQSLDLLQQTLADLSECQKSIQLKMQTAEFCCNFQEIDFGSVKLTSLKERLFNSNPKSDYSTETKETSAIEWF</sequence>
<comment type="caution">
    <text evidence="1">The sequence shown here is derived from an EMBL/GenBank/DDBJ whole genome shotgun (WGS) entry which is preliminary data.</text>
</comment>
<proteinExistence type="predicted"/>
<gene>
    <name evidence="1" type="ORF">HRQ87_11790</name>
</gene>
<name>A0ABX2IRH2_9RHOB</name>
<accession>A0ABX2IRH2</accession>
<dbReference type="EMBL" id="JABUFE010000006">
    <property type="protein sequence ID" value="NSX55487.1"/>
    <property type="molecule type" value="Genomic_DNA"/>
</dbReference>
<keyword evidence="2" id="KW-1185">Reference proteome</keyword>
<evidence type="ECO:0000313" key="2">
    <source>
        <dbReference type="Proteomes" id="UP000777935"/>
    </source>
</evidence>
<evidence type="ECO:0000313" key="1">
    <source>
        <dbReference type="EMBL" id="NSX55487.1"/>
    </source>
</evidence>
<organism evidence="1 2">
    <name type="scientific">Parasulfitobacter algicola</name>
    <dbReference type="NCBI Taxonomy" id="2614809"/>
    <lineage>
        <taxon>Bacteria</taxon>
        <taxon>Pseudomonadati</taxon>
        <taxon>Pseudomonadota</taxon>
        <taxon>Alphaproteobacteria</taxon>
        <taxon>Rhodobacterales</taxon>
        <taxon>Roseobacteraceae</taxon>
        <taxon>Parasulfitobacter</taxon>
    </lineage>
</organism>
<protein>
    <submittedName>
        <fullName evidence="1">Uncharacterized protein</fullName>
    </submittedName>
</protein>
<reference evidence="1 2" key="1">
    <citation type="submission" date="2020-06" db="EMBL/GenBank/DDBJ databases">
        <title>Sulfitobacter algicola sp. nov., isolated from green algae.</title>
        <authorList>
            <person name="Wang C."/>
        </authorList>
    </citation>
    <scope>NUCLEOTIDE SEQUENCE [LARGE SCALE GENOMIC DNA]</scope>
    <source>
        <strain evidence="1 2">1151</strain>
    </source>
</reference>